<dbReference type="InterPro" id="IPR024344">
    <property type="entry name" value="MDMPI_metal-binding"/>
</dbReference>
<dbReference type="STRING" id="380248.SAMN05216251_109146"/>
<keyword evidence="3" id="KW-0413">Isomerase</keyword>
<dbReference type="AlphaFoldDB" id="A0A1I2GMT9"/>
<evidence type="ECO:0000259" key="1">
    <source>
        <dbReference type="Pfam" id="PF07398"/>
    </source>
</evidence>
<dbReference type="InterPro" id="IPR036527">
    <property type="entry name" value="SCP2_sterol-bd_dom_sf"/>
</dbReference>
<reference evidence="3 4" key="1">
    <citation type="submission" date="2016-10" db="EMBL/GenBank/DDBJ databases">
        <authorList>
            <person name="de Groot N.N."/>
        </authorList>
    </citation>
    <scope>NUCLEOTIDE SEQUENCE [LARGE SCALE GENOMIC DNA]</scope>
    <source>
        <strain evidence="3 4">CGMCC 4.3510</strain>
    </source>
</reference>
<dbReference type="SUPFAM" id="SSF109854">
    <property type="entry name" value="DinB/YfiT-like putative metalloenzymes"/>
    <property type="match status" value="1"/>
</dbReference>
<evidence type="ECO:0000313" key="3">
    <source>
        <dbReference type="EMBL" id="SFF18147.1"/>
    </source>
</evidence>
<dbReference type="GO" id="GO:0016853">
    <property type="term" value="F:isomerase activity"/>
    <property type="evidence" value="ECO:0007669"/>
    <property type="project" value="UniProtKB-KW"/>
</dbReference>
<proteinExistence type="predicted"/>
<keyword evidence="4" id="KW-1185">Reference proteome</keyword>
<dbReference type="Gene3D" id="1.20.120.450">
    <property type="entry name" value="dinb family like domain"/>
    <property type="match status" value="1"/>
</dbReference>
<dbReference type="GO" id="GO:0046872">
    <property type="term" value="F:metal ion binding"/>
    <property type="evidence" value="ECO:0007669"/>
    <property type="project" value="InterPro"/>
</dbReference>
<dbReference type="InterPro" id="IPR017517">
    <property type="entry name" value="Maleyloyr_isom"/>
</dbReference>
<name>A0A1I2GMT9_9ACTN</name>
<evidence type="ECO:0000259" key="2">
    <source>
        <dbReference type="Pfam" id="PF11716"/>
    </source>
</evidence>
<sequence>MTVQRPDPARDAVAVREATEHFLAAATELPADALAGPSLLPGWSRGHLLAHVARNADALVNLLTWARTGVETPMYADAATRDRDIEQGAGRPLDVQLDDLRASAARLEEAAAQVPPAGWAAQVTMRSGKVIAAAEVPWRRLVELRLHLVDLGAGYGTADLPAGFAARELAVLADGLTGHEGVAAVRILDTEAGTDWTIGAAAEPDLTVSGATRPLLAWLSGRAPYDGLTVTPDGPLPVLPPL</sequence>
<dbReference type="Proteomes" id="UP000199323">
    <property type="component" value="Unassembled WGS sequence"/>
</dbReference>
<protein>
    <submittedName>
        <fullName evidence="3">Maleylpyruvate isomerase</fullName>
    </submittedName>
</protein>
<keyword evidence="3" id="KW-0670">Pyruvate</keyword>
<dbReference type="Pfam" id="PF11716">
    <property type="entry name" value="MDMPI_N"/>
    <property type="match status" value="1"/>
</dbReference>
<accession>A0A1I2GMT9</accession>
<dbReference type="InterPro" id="IPR034660">
    <property type="entry name" value="DinB/YfiT-like"/>
</dbReference>
<gene>
    <name evidence="3" type="ORF">SAMN05216251_109146</name>
</gene>
<dbReference type="NCBIfam" id="TIGR03083">
    <property type="entry name" value="maleylpyruvate isomerase family mycothiol-dependent enzyme"/>
    <property type="match status" value="1"/>
</dbReference>
<dbReference type="RefSeq" id="WP_093714446.1">
    <property type="nucleotide sequence ID" value="NZ_FONG01000009.1"/>
</dbReference>
<dbReference type="EMBL" id="FONG01000009">
    <property type="protein sequence ID" value="SFF18147.1"/>
    <property type="molecule type" value="Genomic_DNA"/>
</dbReference>
<dbReference type="SUPFAM" id="SSF55718">
    <property type="entry name" value="SCP-like"/>
    <property type="match status" value="1"/>
</dbReference>
<dbReference type="Pfam" id="PF07398">
    <property type="entry name" value="MDMPI_C"/>
    <property type="match status" value="1"/>
</dbReference>
<feature type="domain" description="Mycothiol-dependent maleylpyruvate isomerase metal-binding" evidence="2">
    <location>
        <begin position="15"/>
        <end position="151"/>
    </location>
</feature>
<organism evidence="3 4">
    <name type="scientific">Actinacidiphila alni</name>
    <dbReference type="NCBI Taxonomy" id="380248"/>
    <lineage>
        <taxon>Bacteria</taxon>
        <taxon>Bacillati</taxon>
        <taxon>Actinomycetota</taxon>
        <taxon>Actinomycetes</taxon>
        <taxon>Kitasatosporales</taxon>
        <taxon>Streptomycetaceae</taxon>
        <taxon>Actinacidiphila</taxon>
    </lineage>
</organism>
<evidence type="ECO:0000313" key="4">
    <source>
        <dbReference type="Proteomes" id="UP000199323"/>
    </source>
</evidence>
<feature type="domain" description="MDMPI C-terminal" evidence="1">
    <location>
        <begin position="159"/>
        <end position="241"/>
    </location>
</feature>
<dbReference type="InterPro" id="IPR010872">
    <property type="entry name" value="MDMPI_C-term_domain"/>
</dbReference>
<dbReference type="OrthoDB" id="5118203at2"/>